<dbReference type="Proteomes" id="UP001280581">
    <property type="component" value="Unassembled WGS sequence"/>
</dbReference>
<name>A0AAN6M5N5_9PLEO</name>
<dbReference type="AlphaFoldDB" id="A0AAN6M5N5"/>
<gene>
    <name evidence="1" type="ORF">GRF29_8g776373</name>
</gene>
<protein>
    <submittedName>
        <fullName evidence="1">Uncharacterized protein</fullName>
    </submittedName>
</protein>
<organism evidence="1 2">
    <name type="scientific">Pseudopithomyces chartarum</name>
    <dbReference type="NCBI Taxonomy" id="1892770"/>
    <lineage>
        <taxon>Eukaryota</taxon>
        <taxon>Fungi</taxon>
        <taxon>Dikarya</taxon>
        <taxon>Ascomycota</taxon>
        <taxon>Pezizomycotina</taxon>
        <taxon>Dothideomycetes</taxon>
        <taxon>Pleosporomycetidae</taxon>
        <taxon>Pleosporales</taxon>
        <taxon>Massarineae</taxon>
        <taxon>Didymosphaeriaceae</taxon>
        <taxon>Pseudopithomyces</taxon>
    </lineage>
</organism>
<keyword evidence="2" id="KW-1185">Reference proteome</keyword>
<reference evidence="1 2" key="1">
    <citation type="submission" date="2021-02" db="EMBL/GenBank/DDBJ databases">
        <title>Genome assembly of Pseudopithomyces chartarum.</title>
        <authorList>
            <person name="Jauregui R."/>
            <person name="Singh J."/>
            <person name="Voisey C."/>
        </authorList>
    </citation>
    <scope>NUCLEOTIDE SEQUENCE [LARGE SCALE GENOMIC DNA]</scope>
    <source>
        <strain evidence="1 2">AGR01</strain>
    </source>
</reference>
<dbReference type="EMBL" id="WVTA01000002">
    <property type="protein sequence ID" value="KAK3215685.1"/>
    <property type="molecule type" value="Genomic_DNA"/>
</dbReference>
<evidence type="ECO:0000313" key="2">
    <source>
        <dbReference type="Proteomes" id="UP001280581"/>
    </source>
</evidence>
<sequence length="228" mass="26305">MSVVDITKERERVESGSGPLHQPSFLQCNSSVAMSNPTYWKNVVLPEIAKFTFVIKCLPDCYFFRQLRTCPNLPFLHTAVTSVNQPDFYHFSGMRETRTYNPYIDEMKELPNLSNVSLGFHTAALTESLWSEKYRLQLEEDGEMEKSKQLRVLSVRSIVEFYDLQILFTFEALKTLNLNCIDSEQVGYWSAVKPTEAMDGLKQFFDEGFRARGKTVQVAVNVTWVPWT</sequence>
<comment type="caution">
    <text evidence="1">The sequence shown here is derived from an EMBL/GenBank/DDBJ whole genome shotgun (WGS) entry which is preliminary data.</text>
</comment>
<proteinExistence type="predicted"/>
<evidence type="ECO:0000313" key="1">
    <source>
        <dbReference type="EMBL" id="KAK3215685.1"/>
    </source>
</evidence>
<accession>A0AAN6M5N5</accession>